<organism evidence="4 5">
    <name type="scientific">Pseudonocardia endophytica</name>
    <dbReference type="NCBI Taxonomy" id="401976"/>
    <lineage>
        <taxon>Bacteria</taxon>
        <taxon>Bacillati</taxon>
        <taxon>Actinomycetota</taxon>
        <taxon>Actinomycetes</taxon>
        <taxon>Pseudonocardiales</taxon>
        <taxon>Pseudonocardiaceae</taxon>
        <taxon>Pseudonocardia</taxon>
    </lineage>
</organism>
<feature type="domain" description="Beta-lactamase-related" evidence="3">
    <location>
        <begin position="46"/>
        <end position="368"/>
    </location>
</feature>
<dbReference type="Gene3D" id="3.40.710.10">
    <property type="entry name" value="DD-peptidase/beta-lactamase superfamily"/>
    <property type="match status" value="1"/>
</dbReference>
<keyword evidence="1" id="KW-0812">Transmembrane</keyword>
<proteinExistence type="predicted"/>
<feature type="transmembrane region" description="Helical" evidence="1">
    <location>
        <begin position="609"/>
        <end position="631"/>
    </location>
</feature>
<evidence type="ECO:0000313" key="4">
    <source>
        <dbReference type="EMBL" id="TCK26746.1"/>
    </source>
</evidence>
<reference evidence="4 5" key="1">
    <citation type="submission" date="2019-03" db="EMBL/GenBank/DDBJ databases">
        <title>Sequencing the genomes of 1000 actinobacteria strains.</title>
        <authorList>
            <person name="Klenk H.-P."/>
        </authorList>
    </citation>
    <scope>NUCLEOTIDE SEQUENCE [LARGE SCALE GENOMIC DNA]</scope>
    <source>
        <strain evidence="4 5">DSM 44969</strain>
    </source>
</reference>
<dbReference type="InterPro" id="IPR012338">
    <property type="entry name" value="Beta-lactam/transpept-like"/>
</dbReference>
<feature type="chain" id="PRO_5039435540" evidence="2">
    <location>
        <begin position="24"/>
        <end position="640"/>
    </location>
</feature>
<keyword evidence="2" id="KW-0732">Signal</keyword>
<feature type="transmembrane region" description="Helical" evidence="1">
    <location>
        <begin position="537"/>
        <end position="556"/>
    </location>
</feature>
<feature type="transmembrane region" description="Helical" evidence="1">
    <location>
        <begin position="576"/>
        <end position="597"/>
    </location>
</feature>
<keyword evidence="5" id="KW-1185">Reference proteome</keyword>
<dbReference type="SUPFAM" id="SSF56601">
    <property type="entry name" value="beta-lactamase/transpeptidase-like"/>
    <property type="match status" value="1"/>
</dbReference>
<dbReference type="PANTHER" id="PTHR46825:SF9">
    <property type="entry name" value="BETA-LACTAMASE-RELATED DOMAIN-CONTAINING PROTEIN"/>
    <property type="match status" value="1"/>
</dbReference>
<dbReference type="Pfam" id="PF00144">
    <property type="entry name" value="Beta-lactamase"/>
    <property type="match status" value="1"/>
</dbReference>
<keyword evidence="1" id="KW-1133">Transmembrane helix</keyword>
<comment type="caution">
    <text evidence="4">The sequence shown here is derived from an EMBL/GenBank/DDBJ whole genome shotgun (WGS) entry which is preliminary data.</text>
</comment>
<dbReference type="EMBL" id="SMFZ01000001">
    <property type="protein sequence ID" value="TCK26746.1"/>
    <property type="molecule type" value="Genomic_DNA"/>
</dbReference>
<dbReference type="AlphaFoldDB" id="A0A4V2PJ14"/>
<feature type="signal peptide" evidence="2">
    <location>
        <begin position="1"/>
        <end position="23"/>
    </location>
</feature>
<evidence type="ECO:0000259" key="3">
    <source>
        <dbReference type="Pfam" id="PF00144"/>
    </source>
</evidence>
<name>A0A4V2PJ14_PSEEN</name>
<protein>
    <submittedName>
        <fullName evidence="4">CubicO group peptidase (Beta-lactamase class C family)</fullName>
    </submittedName>
</protein>
<evidence type="ECO:0000313" key="5">
    <source>
        <dbReference type="Proteomes" id="UP000295560"/>
    </source>
</evidence>
<feature type="transmembrane region" description="Helical" evidence="1">
    <location>
        <begin position="495"/>
        <end position="516"/>
    </location>
</feature>
<dbReference type="InterPro" id="IPR001466">
    <property type="entry name" value="Beta-lactam-related"/>
</dbReference>
<sequence length="640" mass="67224">MLVLPALLLSAVLVVAASGAGLAAPPGDAPGNPGETADDGLRGLVDHAVTSHLAGDRIPGAAVAVVAGGRTVYSRGYGVADVERRTPVVGDRTAFHPASVVKLFTATAASQLIMQGRIDPDADVNRYLDTFRIHDTFPGHPVTMNALLTHSAGFDQDFVGLNDTTGDGVAPLRDTLADLQPARMRPPGTAVAYDNYGFALAGHVVEVVSGMPFDHYVRQHILDPLGMDATTLAQPHPDEVTSSVATGYRPAGDGYTAARGQYGPWTPTGAGAVTTAPDMARFINAQLTGDPRLGEGVTDLMQRRHFGQDPRVPGMGYGFAEGQRGSTRLLLKDGDLPGFHSNLALLPEHGIGIFVVYNGDGTDGTAYQDAKDLVLRIVDHYIPPTDPPTPTATSDPARYAGTYRASTTSLHSLMKVSALTTPVTVEADTGGGLVTTGLSADPAADPRHWVQAEPDLFVSDDGQERLAFDEHGALVGAGPEATSYERLAWYQNPTLHMIALGLGATVLIISFVWFPATALLRRSRRVQPTRGPRLARLTGWASAALAVAFTSGFVLLTSDGNAMMEAGVLGSPLLTALPFVASAMILTSAGVVVATPIAWRNRWWSRPGLLGYTVLAVASVAFVSVAIYYNLAALGDLRGS</sequence>
<evidence type="ECO:0000256" key="1">
    <source>
        <dbReference type="SAM" id="Phobius"/>
    </source>
</evidence>
<dbReference type="InterPro" id="IPR050491">
    <property type="entry name" value="AmpC-like"/>
</dbReference>
<dbReference type="Proteomes" id="UP000295560">
    <property type="component" value="Unassembled WGS sequence"/>
</dbReference>
<evidence type="ECO:0000256" key="2">
    <source>
        <dbReference type="SAM" id="SignalP"/>
    </source>
</evidence>
<dbReference type="PANTHER" id="PTHR46825">
    <property type="entry name" value="D-ALANYL-D-ALANINE-CARBOXYPEPTIDASE/ENDOPEPTIDASE AMPH"/>
    <property type="match status" value="1"/>
</dbReference>
<keyword evidence="1" id="KW-0472">Membrane</keyword>
<gene>
    <name evidence="4" type="ORF">EV378_2591</name>
</gene>
<accession>A0A4V2PJ14</accession>